<dbReference type="PANTHER" id="PTHR46177:SF1">
    <property type="entry name" value="INTEGRASE CATALYTIC DOMAIN-CONTAINING PROTEIN"/>
    <property type="match status" value="1"/>
</dbReference>
<feature type="domain" description="Integrase core" evidence="1">
    <location>
        <begin position="91"/>
        <end position="267"/>
    </location>
</feature>
<keyword evidence="3" id="KW-1185">Reference proteome</keyword>
<comment type="caution">
    <text evidence="2">The sequence shown here is derived from an EMBL/GenBank/DDBJ whole genome shotgun (WGS) entry which is preliminary data.</text>
</comment>
<organism evidence="2 3">
    <name type="scientific">Suillus plorans</name>
    <dbReference type="NCBI Taxonomy" id="116603"/>
    <lineage>
        <taxon>Eukaryota</taxon>
        <taxon>Fungi</taxon>
        <taxon>Dikarya</taxon>
        <taxon>Basidiomycota</taxon>
        <taxon>Agaricomycotina</taxon>
        <taxon>Agaricomycetes</taxon>
        <taxon>Agaricomycetidae</taxon>
        <taxon>Boletales</taxon>
        <taxon>Suillineae</taxon>
        <taxon>Suillaceae</taxon>
        <taxon>Suillus</taxon>
    </lineage>
</organism>
<proteinExistence type="predicted"/>
<evidence type="ECO:0000259" key="1">
    <source>
        <dbReference type="Pfam" id="PF24764"/>
    </source>
</evidence>
<reference evidence="2" key="1">
    <citation type="journal article" date="2020" name="New Phytol.">
        <title>Comparative genomics reveals dynamic genome evolution in host specialist ectomycorrhizal fungi.</title>
        <authorList>
            <person name="Lofgren L.A."/>
            <person name="Nguyen N.H."/>
            <person name="Vilgalys R."/>
            <person name="Ruytinx J."/>
            <person name="Liao H.L."/>
            <person name="Branco S."/>
            <person name="Kuo A."/>
            <person name="LaButti K."/>
            <person name="Lipzen A."/>
            <person name="Andreopoulos W."/>
            <person name="Pangilinan J."/>
            <person name="Riley R."/>
            <person name="Hundley H."/>
            <person name="Na H."/>
            <person name="Barry K."/>
            <person name="Grigoriev I.V."/>
            <person name="Stajich J.E."/>
            <person name="Kennedy P.G."/>
        </authorList>
    </citation>
    <scope>NUCLEOTIDE SEQUENCE</scope>
    <source>
        <strain evidence="2">S12</strain>
    </source>
</reference>
<dbReference type="OrthoDB" id="5946233at2759"/>
<dbReference type="EMBL" id="JABBWE010000054">
    <property type="protein sequence ID" value="KAG1789999.1"/>
    <property type="molecule type" value="Genomic_DNA"/>
</dbReference>
<name>A0A9P7AK08_9AGAM</name>
<sequence length="421" mass="49122">LTKFVKIRIGMGLLRTRQQRNTVESIREAMIELRETYPNAGAREMVNLLFHEHAMSVSRNIVIAYFSKYEVDLVRQRKARRLQRRRFWAAGVNDLFAVDQHDKWLRFGLALHTGIEPFTGRIMWMRVWHSNRNPQLILTYYLDTIQELGHMPMVTQSDPGSENFGIANAHTMLRQWHDLTLQGTLQHRWMRTKKNVMPEITWSQLRRRFTPGFENCLDSGVDAGWYDCDSTLQRLIFRWVFIPWLQRELDGYKDRINNTAKRHDRNKVLPHGVPNLIYDSPGDFGALDFKIVLEPGAIDHVRNLYVDLNHAVFELVPRDFGDFLHQCYDELGRPIVDRRSAWNVYLDLHQITSRLYEQLPPMVLPDDNLDDDFLPLLEDHQDLPFHDGNDGAYYMGGVGGGLGLGASFPSCMQHYKDLTSL</sequence>
<dbReference type="Proteomes" id="UP000719766">
    <property type="component" value="Unassembled WGS sequence"/>
</dbReference>
<evidence type="ECO:0000313" key="2">
    <source>
        <dbReference type="EMBL" id="KAG1789999.1"/>
    </source>
</evidence>
<dbReference type="InterPro" id="IPR058913">
    <property type="entry name" value="Integrase_dom_put"/>
</dbReference>
<protein>
    <recommendedName>
        <fullName evidence="1">Integrase core domain-containing protein</fullName>
    </recommendedName>
</protein>
<gene>
    <name evidence="2" type="ORF">HD556DRAFT_1243085</name>
</gene>
<dbReference type="Pfam" id="PF24764">
    <property type="entry name" value="rva_4"/>
    <property type="match status" value="1"/>
</dbReference>
<dbReference type="AlphaFoldDB" id="A0A9P7AK08"/>
<dbReference type="GeneID" id="64592103"/>
<feature type="non-terminal residue" evidence="2">
    <location>
        <position position="421"/>
    </location>
</feature>
<evidence type="ECO:0000313" key="3">
    <source>
        <dbReference type="Proteomes" id="UP000719766"/>
    </source>
</evidence>
<dbReference type="PANTHER" id="PTHR46177">
    <property type="entry name" value="INTEGRASE CATALYTIC DOMAIN-CONTAINING PROTEIN"/>
    <property type="match status" value="1"/>
</dbReference>
<accession>A0A9P7AK08</accession>
<dbReference type="RefSeq" id="XP_041157005.1">
    <property type="nucleotide sequence ID" value="XM_041298339.1"/>
</dbReference>